<feature type="domain" description="J" evidence="5">
    <location>
        <begin position="427"/>
        <end position="497"/>
    </location>
</feature>
<keyword evidence="3" id="KW-0143">Chaperone</keyword>
<name>A0AAV4B347_9GAST</name>
<keyword evidence="7" id="KW-1185">Reference proteome</keyword>
<evidence type="ECO:0000313" key="6">
    <source>
        <dbReference type="EMBL" id="GFO13168.1"/>
    </source>
</evidence>
<dbReference type="InterPro" id="IPR019734">
    <property type="entry name" value="TPR_rpt"/>
</dbReference>
<dbReference type="FunFam" id="1.25.40.10:FF:000097">
    <property type="entry name" value="DnaJ homolog subfamily C member 7 homolog"/>
    <property type="match status" value="1"/>
</dbReference>
<dbReference type="InterPro" id="IPR036869">
    <property type="entry name" value="J_dom_sf"/>
</dbReference>
<dbReference type="Gene3D" id="1.25.40.10">
    <property type="entry name" value="Tetratricopeptide repeat domain"/>
    <property type="match status" value="1"/>
</dbReference>
<feature type="non-terminal residue" evidence="6">
    <location>
        <position position="1"/>
    </location>
</feature>
<gene>
    <name evidence="6" type="ORF">PoB_003967300</name>
</gene>
<dbReference type="SMART" id="SM00271">
    <property type="entry name" value="DnaJ"/>
    <property type="match status" value="1"/>
</dbReference>
<dbReference type="Gene3D" id="1.10.287.110">
    <property type="entry name" value="DnaJ domain"/>
    <property type="match status" value="1"/>
</dbReference>
<dbReference type="InterPro" id="IPR001623">
    <property type="entry name" value="DnaJ_domain"/>
</dbReference>
<dbReference type="PROSITE" id="PS50076">
    <property type="entry name" value="DNAJ_2"/>
    <property type="match status" value="1"/>
</dbReference>
<reference evidence="6 7" key="1">
    <citation type="journal article" date="2021" name="Elife">
        <title>Chloroplast acquisition without the gene transfer in kleptoplastic sea slugs, Plakobranchus ocellatus.</title>
        <authorList>
            <person name="Maeda T."/>
            <person name="Takahashi S."/>
            <person name="Yoshida T."/>
            <person name="Shimamura S."/>
            <person name="Takaki Y."/>
            <person name="Nagai Y."/>
            <person name="Toyoda A."/>
            <person name="Suzuki Y."/>
            <person name="Arimoto A."/>
            <person name="Ishii H."/>
            <person name="Satoh N."/>
            <person name="Nishiyama T."/>
            <person name="Hasebe M."/>
            <person name="Maruyama T."/>
            <person name="Minagawa J."/>
            <person name="Obokata J."/>
            <person name="Shigenobu S."/>
        </authorList>
    </citation>
    <scope>NUCLEOTIDE SEQUENCE [LARGE SCALE GENOMIC DNA]</scope>
</reference>
<evidence type="ECO:0000256" key="3">
    <source>
        <dbReference type="ARBA" id="ARBA00023186"/>
    </source>
</evidence>
<feature type="repeat" description="TPR" evidence="4">
    <location>
        <begin position="302"/>
        <end position="335"/>
    </location>
</feature>
<dbReference type="Pfam" id="PF13414">
    <property type="entry name" value="TPR_11"/>
    <property type="match status" value="1"/>
</dbReference>
<keyword evidence="2 4" id="KW-0802">TPR repeat</keyword>
<dbReference type="Proteomes" id="UP000735302">
    <property type="component" value="Unassembled WGS sequence"/>
</dbReference>
<evidence type="ECO:0000256" key="4">
    <source>
        <dbReference type="PROSITE-ProRule" id="PRU00339"/>
    </source>
</evidence>
<dbReference type="SUPFAM" id="SSF48452">
    <property type="entry name" value="TPR-like"/>
    <property type="match status" value="1"/>
</dbReference>
<feature type="repeat" description="TPR" evidence="4">
    <location>
        <begin position="74"/>
        <end position="107"/>
    </location>
</feature>
<evidence type="ECO:0000256" key="2">
    <source>
        <dbReference type="ARBA" id="ARBA00022803"/>
    </source>
</evidence>
<dbReference type="SMART" id="SM00028">
    <property type="entry name" value="TPR"/>
    <property type="match status" value="9"/>
</dbReference>
<feature type="repeat" description="TPR" evidence="4">
    <location>
        <begin position="256"/>
        <end position="289"/>
    </location>
</feature>
<dbReference type="Pfam" id="PF00226">
    <property type="entry name" value="DnaJ"/>
    <property type="match status" value="1"/>
</dbReference>
<dbReference type="EMBL" id="BLXT01004479">
    <property type="protein sequence ID" value="GFO13168.1"/>
    <property type="molecule type" value="Genomic_DNA"/>
</dbReference>
<dbReference type="PRINTS" id="PR00625">
    <property type="entry name" value="JDOMAIN"/>
</dbReference>
<dbReference type="AlphaFoldDB" id="A0AAV4B347"/>
<dbReference type="Pfam" id="PF12895">
    <property type="entry name" value="ANAPC3"/>
    <property type="match status" value="1"/>
</dbReference>
<evidence type="ECO:0000259" key="5">
    <source>
        <dbReference type="PROSITE" id="PS50076"/>
    </source>
</evidence>
<dbReference type="SUPFAM" id="SSF46565">
    <property type="entry name" value="Chaperone J-domain"/>
    <property type="match status" value="1"/>
</dbReference>
<dbReference type="PANTHER" id="PTHR45188">
    <property type="entry name" value="DNAJ PROTEIN P58IPK HOMOLOG"/>
    <property type="match status" value="1"/>
</dbReference>
<evidence type="ECO:0000256" key="1">
    <source>
        <dbReference type="ARBA" id="ARBA00022737"/>
    </source>
</evidence>
<sequence length="561" mass="63215">PLATVGYVIGLCRLLSRELSPFTENNHETSSMVAVQGVKMSDVTMTNGETSVDPEITREEAEEEMIDEQSEELADAKKEQGNALYKEKKYTEALACYSEAINICPDCAAYYGNRAAAYIMLHKYKDGLADAQYALQLDTGFVKGYLREGKCHLALGSPVAALRSYRHALEIEPNNTIAQKESTIASQVQEHIAKAEANFEKRDYRTAIFYLDRCIEHCCAAMNFKVQKAEALALMGRYQEAQELANDILQREGMNADALYVKGMCLYYQDNTEKAFQHFQGVLKRAPDHHKAKDIYRRAKALAAKKEEGNTAFREGKYQNAYSLYSEALSIDPNNKSTNSKLFCNRATVCSKLGKLEEAIQDCSRALELDDTYLKAYMRRAKCYTDTELYDEAVRDYEKIYKMSKTIENKQLLQNAKIELKKSKRKDYYKILGVHKSASEDEIKRAYKKRALIHHPDRHSNDTQDKQKEEEKKFKELGEAYSILSDAKKKARYDNGQDLDEAEGFGGFDNVDPNQIFQAFFGGGGANMGGFSFGGHPGAGAHFSHSSHSHGGYPGFSFQFG</sequence>
<organism evidence="6 7">
    <name type="scientific">Plakobranchus ocellatus</name>
    <dbReference type="NCBI Taxonomy" id="259542"/>
    <lineage>
        <taxon>Eukaryota</taxon>
        <taxon>Metazoa</taxon>
        <taxon>Spiralia</taxon>
        <taxon>Lophotrochozoa</taxon>
        <taxon>Mollusca</taxon>
        <taxon>Gastropoda</taxon>
        <taxon>Heterobranchia</taxon>
        <taxon>Euthyneura</taxon>
        <taxon>Panpulmonata</taxon>
        <taxon>Sacoglossa</taxon>
        <taxon>Placobranchoidea</taxon>
        <taxon>Plakobranchidae</taxon>
        <taxon>Plakobranchus</taxon>
    </lineage>
</organism>
<dbReference type="Pfam" id="PF00515">
    <property type="entry name" value="TPR_1"/>
    <property type="match status" value="1"/>
</dbReference>
<keyword evidence="1" id="KW-0677">Repeat</keyword>
<feature type="repeat" description="TPR" evidence="4">
    <location>
        <begin position="142"/>
        <end position="175"/>
    </location>
</feature>
<dbReference type="PANTHER" id="PTHR45188:SF2">
    <property type="entry name" value="DNAJ HOMOLOG SUBFAMILY C MEMBER 7"/>
    <property type="match status" value="1"/>
</dbReference>
<dbReference type="CDD" id="cd06257">
    <property type="entry name" value="DnaJ"/>
    <property type="match status" value="1"/>
</dbReference>
<protein>
    <submittedName>
        <fullName evidence="6">Dnaj homolog subfamily c member 7-like</fullName>
    </submittedName>
</protein>
<evidence type="ECO:0000313" key="7">
    <source>
        <dbReference type="Proteomes" id="UP000735302"/>
    </source>
</evidence>
<proteinExistence type="predicted"/>
<dbReference type="PROSITE" id="PS00636">
    <property type="entry name" value="DNAJ_1"/>
    <property type="match status" value="1"/>
</dbReference>
<dbReference type="Pfam" id="PF13181">
    <property type="entry name" value="TPR_8"/>
    <property type="match status" value="2"/>
</dbReference>
<dbReference type="PROSITE" id="PS50005">
    <property type="entry name" value="TPR"/>
    <property type="match status" value="4"/>
</dbReference>
<dbReference type="InterPro" id="IPR018253">
    <property type="entry name" value="DnaJ_domain_CS"/>
</dbReference>
<accession>A0AAV4B347</accession>
<dbReference type="InterPro" id="IPR011990">
    <property type="entry name" value="TPR-like_helical_dom_sf"/>
</dbReference>
<comment type="caution">
    <text evidence="6">The sequence shown here is derived from an EMBL/GenBank/DDBJ whole genome shotgun (WGS) entry which is preliminary data.</text>
</comment>